<feature type="region of interest" description="Disordered" evidence="17">
    <location>
        <begin position="390"/>
        <end position="413"/>
    </location>
</feature>
<dbReference type="AlphaFoldDB" id="A0A9W9IFL5"/>
<keyword evidence="2" id="KW-0678">Repressor</keyword>
<feature type="domain" description="C2H2-type" evidence="18">
    <location>
        <begin position="64"/>
        <end position="91"/>
    </location>
</feature>
<evidence type="ECO:0000256" key="6">
    <source>
        <dbReference type="ARBA" id="ARBA00022833"/>
    </source>
</evidence>
<dbReference type="FunFam" id="3.30.160.60:FF:000152">
    <property type="entry name" value="DNA-binding protein creA"/>
    <property type="match status" value="1"/>
</dbReference>
<evidence type="ECO:0000313" key="19">
    <source>
        <dbReference type="EMBL" id="KAJ5172757.1"/>
    </source>
</evidence>
<evidence type="ECO:0000256" key="13">
    <source>
        <dbReference type="ARBA" id="ARBA00038023"/>
    </source>
</evidence>
<dbReference type="PANTHER" id="PTHR47428">
    <property type="entry name" value="REGULATORY PROTEIN MIG1-RELATED"/>
    <property type="match status" value="1"/>
</dbReference>
<feature type="compositionally biased region" description="Low complexity" evidence="17">
    <location>
        <begin position="390"/>
        <end position="403"/>
    </location>
</feature>
<comment type="subunit">
    <text evidence="14">Interacts with creB.</text>
</comment>
<dbReference type="OrthoDB" id="654211at2759"/>
<dbReference type="PROSITE" id="PS50157">
    <property type="entry name" value="ZINC_FINGER_C2H2_2"/>
    <property type="match status" value="2"/>
</dbReference>
<evidence type="ECO:0000259" key="18">
    <source>
        <dbReference type="PROSITE" id="PS50157"/>
    </source>
</evidence>
<dbReference type="PANTHER" id="PTHR47428:SF1">
    <property type="entry name" value="REGULATORY PROTEIN MIG1-RELATED"/>
    <property type="match status" value="1"/>
</dbReference>
<evidence type="ECO:0000256" key="9">
    <source>
        <dbReference type="ARBA" id="ARBA00023125"/>
    </source>
</evidence>
<accession>A0A9W9IFL5</accession>
<dbReference type="FunFam" id="3.30.160.60:FF:000089">
    <property type="entry name" value="DNA-binding protein creA"/>
    <property type="match status" value="1"/>
</dbReference>
<keyword evidence="20" id="KW-1185">Reference proteome</keyword>
<evidence type="ECO:0000256" key="12">
    <source>
        <dbReference type="ARBA" id="ARBA00037264"/>
    </source>
</evidence>
<dbReference type="PROSITE" id="PS00028">
    <property type="entry name" value="ZINC_FINGER_C2H2_1"/>
    <property type="match status" value="2"/>
</dbReference>
<evidence type="ECO:0000256" key="10">
    <source>
        <dbReference type="ARBA" id="ARBA00023163"/>
    </source>
</evidence>
<dbReference type="InterPro" id="IPR013087">
    <property type="entry name" value="Znf_C2H2_type"/>
</dbReference>
<keyword evidence="6" id="KW-0862">Zinc</keyword>
<comment type="subcellular location">
    <subcellularLocation>
        <location evidence="1">Nucleus</location>
    </subcellularLocation>
</comment>
<dbReference type="Gene3D" id="3.30.160.60">
    <property type="entry name" value="Classic Zinc Finger"/>
    <property type="match status" value="2"/>
</dbReference>
<feature type="region of interest" description="Disordered" evidence="17">
    <location>
        <begin position="1"/>
        <end position="34"/>
    </location>
</feature>
<evidence type="ECO:0000256" key="11">
    <source>
        <dbReference type="ARBA" id="ARBA00023242"/>
    </source>
</evidence>
<dbReference type="Pfam" id="PF00096">
    <property type="entry name" value="zf-C2H2"/>
    <property type="match status" value="2"/>
</dbReference>
<evidence type="ECO:0000256" key="5">
    <source>
        <dbReference type="ARBA" id="ARBA00022771"/>
    </source>
</evidence>
<feature type="compositionally biased region" description="Low complexity" evidence="17">
    <location>
        <begin position="275"/>
        <end position="289"/>
    </location>
</feature>
<feature type="compositionally biased region" description="Polar residues" evidence="17">
    <location>
        <begin position="176"/>
        <end position="186"/>
    </location>
</feature>
<gene>
    <name evidence="19" type="ORF">N7492_005350</name>
</gene>
<dbReference type="GO" id="GO:0000433">
    <property type="term" value="P:carbon catabolite repression of transcription from RNA polymerase II promoter by glucose"/>
    <property type="evidence" value="ECO:0007669"/>
    <property type="project" value="TreeGrafter"/>
</dbReference>
<dbReference type="Proteomes" id="UP001146351">
    <property type="component" value="Unassembled WGS sequence"/>
</dbReference>
<dbReference type="SMART" id="SM00355">
    <property type="entry name" value="ZnF_C2H2"/>
    <property type="match status" value="2"/>
</dbReference>
<evidence type="ECO:0000256" key="8">
    <source>
        <dbReference type="ARBA" id="ARBA00023015"/>
    </source>
</evidence>
<comment type="caution">
    <text evidence="19">The sequence shown here is derived from an EMBL/GenBank/DDBJ whole genome shotgun (WGS) entry which is preliminary data.</text>
</comment>
<evidence type="ECO:0000256" key="2">
    <source>
        <dbReference type="ARBA" id="ARBA00022491"/>
    </source>
</evidence>
<keyword evidence="11" id="KW-0539">Nucleus</keyword>
<organism evidence="19 20">
    <name type="scientific">Penicillium capsulatum</name>
    <dbReference type="NCBI Taxonomy" id="69766"/>
    <lineage>
        <taxon>Eukaryota</taxon>
        <taxon>Fungi</taxon>
        <taxon>Dikarya</taxon>
        <taxon>Ascomycota</taxon>
        <taxon>Pezizomycotina</taxon>
        <taxon>Eurotiomycetes</taxon>
        <taxon>Eurotiomycetidae</taxon>
        <taxon>Eurotiales</taxon>
        <taxon>Aspergillaceae</taxon>
        <taxon>Penicillium</taxon>
    </lineage>
</organism>
<keyword evidence="7" id="KW-0832">Ubl conjugation</keyword>
<proteinExistence type="inferred from homology"/>
<dbReference type="SUPFAM" id="SSF57667">
    <property type="entry name" value="beta-beta-alpha zinc fingers"/>
    <property type="match status" value="1"/>
</dbReference>
<dbReference type="GO" id="GO:0043609">
    <property type="term" value="P:regulation of carbon utilization"/>
    <property type="evidence" value="ECO:0007669"/>
    <property type="project" value="UniProtKB-ARBA"/>
</dbReference>
<dbReference type="InterPro" id="IPR051007">
    <property type="entry name" value="creA/MIG_C2H2-ZnF"/>
</dbReference>
<evidence type="ECO:0000256" key="15">
    <source>
        <dbReference type="ARBA" id="ARBA00041346"/>
    </source>
</evidence>
<evidence type="ECO:0000256" key="1">
    <source>
        <dbReference type="ARBA" id="ARBA00004123"/>
    </source>
</evidence>
<reference evidence="19" key="1">
    <citation type="submission" date="2022-11" db="EMBL/GenBank/DDBJ databases">
        <authorList>
            <person name="Petersen C."/>
        </authorList>
    </citation>
    <scope>NUCLEOTIDE SEQUENCE</scope>
    <source>
        <strain evidence="19">IBT 21917</strain>
    </source>
</reference>
<sequence length="413" mass="44588">MPPPGSSGFSNLLNPQAEDIPTQPVAQSADSDASMASTVGLLPPLMKGARPANEEVRQDLPRPYKCPLCDRAFHRLEHQTRHIRTHTGEKPHACQFPGCTKRFSRSDELTRHSRIHNNPNSRRSNKAQHLAAAAAAAAGQDAAMVNAANMMPPPNKPITRSAPVSQVGSPDVSPPHSFSNYANHMRSNLGPYSRNNDRASSGMDINLLATAASQVERDDHLGYHGSRHHPFGSRHHAGRGLPSLSAYAISQNMTRSHSNEDDDAYGQHRVKRSRPNSPNSTAPSSPTFSHDSLSPTPDHTPLATPAHSPRLRPMGTNELHLPSIRHLSLQHTPALAPMEPQPEGPTYYSPGQGHMGPSITDIMSRPDGTQRKLPVPQVPKVAVQDMLNPASGFSSMSSSTNNSVAGGDLAERF</sequence>
<evidence type="ECO:0000313" key="20">
    <source>
        <dbReference type="Proteomes" id="UP001146351"/>
    </source>
</evidence>
<feature type="region of interest" description="Disordered" evidence="17">
    <location>
        <begin position="254"/>
        <end position="316"/>
    </location>
</feature>
<evidence type="ECO:0000256" key="3">
    <source>
        <dbReference type="ARBA" id="ARBA00022723"/>
    </source>
</evidence>
<keyword evidence="4" id="KW-0677">Repeat</keyword>
<protein>
    <recommendedName>
        <fullName evidence="15">Carbon catabolite repressor A</fullName>
    </recommendedName>
</protein>
<feature type="domain" description="C2H2-type" evidence="18">
    <location>
        <begin position="92"/>
        <end position="121"/>
    </location>
</feature>
<evidence type="ECO:0000256" key="4">
    <source>
        <dbReference type="ARBA" id="ARBA00022737"/>
    </source>
</evidence>
<keyword evidence="3" id="KW-0479">Metal-binding</keyword>
<dbReference type="GO" id="GO:0005634">
    <property type="term" value="C:nucleus"/>
    <property type="evidence" value="ECO:0007669"/>
    <property type="project" value="UniProtKB-SubCell"/>
</dbReference>
<dbReference type="GO" id="GO:0005737">
    <property type="term" value="C:cytoplasm"/>
    <property type="evidence" value="ECO:0007669"/>
    <property type="project" value="TreeGrafter"/>
</dbReference>
<name>A0A9W9IFL5_9EURO</name>
<evidence type="ECO:0000256" key="14">
    <source>
        <dbReference type="ARBA" id="ARBA00038682"/>
    </source>
</evidence>
<evidence type="ECO:0000256" key="7">
    <source>
        <dbReference type="ARBA" id="ARBA00022843"/>
    </source>
</evidence>
<keyword evidence="5 16" id="KW-0863">Zinc-finger</keyword>
<keyword evidence="10" id="KW-0804">Transcription</keyword>
<comment type="function">
    <text evidence="12">Transcription regulator component of the regulatory network controlling carbon source utilization through ubiquitination and deubiquitination involving creA, creB, creC, creD and acrB. Represses the transcription of the alcR, alcA and aldA genes by binding to a GC-rich region in their promoter. Also plays a role in response to carbon starvation and the control of extracellular proteases activity.</text>
</comment>
<keyword evidence="8" id="KW-0805">Transcription regulation</keyword>
<dbReference type="InterPro" id="IPR036236">
    <property type="entry name" value="Znf_C2H2_sf"/>
</dbReference>
<evidence type="ECO:0000256" key="16">
    <source>
        <dbReference type="PROSITE-ProRule" id="PRU00042"/>
    </source>
</evidence>
<comment type="similarity">
    <text evidence="13">Belongs to the creA/MIG C2H2-type zinc-finger protein family.</text>
</comment>
<evidence type="ECO:0000256" key="17">
    <source>
        <dbReference type="SAM" id="MobiDB-lite"/>
    </source>
</evidence>
<dbReference type="GO" id="GO:0000978">
    <property type="term" value="F:RNA polymerase II cis-regulatory region sequence-specific DNA binding"/>
    <property type="evidence" value="ECO:0007669"/>
    <property type="project" value="TreeGrafter"/>
</dbReference>
<dbReference type="GO" id="GO:0008270">
    <property type="term" value="F:zinc ion binding"/>
    <property type="evidence" value="ECO:0007669"/>
    <property type="project" value="UniProtKB-KW"/>
</dbReference>
<dbReference type="EMBL" id="JAPQKO010000003">
    <property type="protein sequence ID" value="KAJ5172757.1"/>
    <property type="molecule type" value="Genomic_DNA"/>
</dbReference>
<keyword evidence="9" id="KW-0238">DNA-binding</keyword>
<feature type="region of interest" description="Disordered" evidence="17">
    <location>
        <begin position="105"/>
        <end position="125"/>
    </location>
</feature>
<feature type="region of interest" description="Disordered" evidence="17">
    <location>
        <begin position="160"/>
        <end position="197"/>
    </location>
</feature>
<reference evidence="19" key="2">
    <citation type="journal article" date="2023" name="IMA Fungus">
        <title>Comparative genomic study of the Penicillium genus elucidates a diverse pangenome and 15 lateral gene transfer events.</title>
        <authorList>
            <person name="Petersen C."/>
            <person name="Sorensen T."/>
            <person name="Nielsen M.R."/>
            <person name="Sondergaard T.E."/>
            <person name="Sorensen J.L."/>
            <person name="Fitzpatrick D.A."/>
            <person name="Frisvad J.C."/>
            <person name="Nielsen K.L."/>
        </authorList>
    </citation>
    <scope>NUCLEOTIDE SEQUENCE</scope>
    <source>
        <strain evidence="19">IBT 21917</strain>
    </source>
</reference>